<dbReference type="RefSeq" id="WP_182043597.1">
    <property type="nucleotide sequence ID" value="NZ_JACDZE010000002.1"/>
</dbReference>
<evidence type="ECO:0000313" key="2">
    <source>
        <dbReference type="EMBL" id="MBA5629857.1"/>
    </source>
</evidence>
<reference evidence="2 3" key="1">
    <citation type="submission" date="2020-07" db="EMBL/GenBank/DDBJ databases">
        <title>Moheibacter lacus sp. nov., a member of the family Flavobacteriaceae isolated from freshwater lake sediment.</title>
        <authorList>
            <person name="Liu Y."/>
        </authorList>
    </citation>
    <scope>NUCLEOTIDE SEQUENCE [LARGE SCALE GENOMIC DNA]</scope>
    <source>
        <strain evidence="2 3">BDHS18</strain>
    </source>
</reference>
<feature type="domain" description="PhnB-like" evidence="1">
    <location>
        <begin position="3"/>
        <end position="139"/>
    </location>
</feature>
<evidence type="ECO:0000313" key="3">
    <source>
        <dbReference type="Proteomes" id="UP000552241"/>
    </source>
</evidence>
<name>A0A838ZQ73_9FLAO</name>
<sequence length="146" mass="16806">MMKLNPYLNFDGNCEEAFNHYKIVFKTEFNQYGMMRFGDIPSMDGFELADEHKNRVMHVGINIGGDILMGSDTMPGFAQRPFQNGDNAYVSIHPDSREEADRIFAELSEGGEIEMPMEDQFWGDYFGSFRDKFGINWMINFNANGQ</sequence>
<accession>A0A838ZQ73</accession>
<gene>
    <name evidence="2" type="ORF">HU137_08765</name>
</gene>
<dbReference type="PANTHER" id="PTHR33990">
    <property type="entry name" value="PROTEIN YJDN-RELATED"/>
    <property type="match status" value="1"/>
</dbReference>
<keyword evidence="3" id="KW-1185">Reference proteome</keyword>
<proteinExistence type="predicted"/>
<dbReference type="PANTHER" id="PTHR33990:SF1">
    <property type="entry name" value="PROTEIN YJDN"/>
    <property type="match status" value="1"/>
</dbReference>
<evidence type="ECO:0000259" key="1">
    <source>
        <dbReference type="Pfam" id="PF06983"/>
    </source>
</evidence>
<dbReference type="CDD" id="cd06588">
    <property type="entry name" value="PhnB_like"/>
    <property type="match status" value="1"/>
</dbReference>
<dbReference type="EMBL" id="JACDZE010000002">
    <property type="protein sequence ID" value="MBA5629857.1"/>
    <property type="molecule type" value="Genomic_DNA"/>
</dbReference>
<protein>
    <submittedName>
        <fullName evidence="2">VOC family protein</fullName>
    </submittedName>
</protein>
<dbReference type="AlphaFoldDB" id="A0A838ZQ73"/>
<comment type="caution">
    <text evidence="2">The sequence shown here is derived from an EMBL/GenBank/DDBJ whole genome shotgun (WGS) entry which is preliminary data.</text>
</comment>
<dbReference type="Pfam" id="PF06983">
    <property type="entry name" value="3-dmu-9_3-mt"/>
    <property type="match status" value="1"/>
</dbReference>
<dbReference type="Gene3D" id="3.10.180.10">
    <property type="entry name" value="2,3-Dihydroxybiphenyl 1,2-Dioxygenase, domain 1"/>
    <property type="match status" value="1"/>
</dbReference>
<dbReference type="InterPro" id="IPR028973">
    <property type="entry name" value="PhnB-like"/>
</dbReference>
<dbReference type="InterPro" id="IPR029068">
    <property type="entry name" value="Glyas_Bleomycin-R_OHBP_Dase"/>
</dbReference>
<dbReference type="SUPFAM" id="SSF54593">
    <property type="entry name" value="Glyoxalase/Bleomycin resistance protein/Dihydroxybiphenyl dioxygenase"/>
    <property type="match status" value="1"/>
</dbReference>
<organism evidence="2 3">
    <name type="scientific">Moheibacter lacus</name>
    <dbReference type="NCBI Taxonomy" id="2745851"/>
    <lineage>
        <taxon>Bacteria</taxon>
        <taxon>Pseudomonadati</taxon>
        <taxon>Bacteroidota</taxon>
        <taxon>Flavobacteriia</taxon>
        <taxon>Flavobacteriales</taxon>
        <taxon>Weeksellaceae</taxon>
        <taxon>Moheibacter</taxon>
    </lineage>
</organism>
<dbReference type="Proteomes" id="UP000552241">
    <property type="component" value="Unassembled WGS sequence"/>
</dbReference>